<dbReference type="AlphaFoldDB" id="A0A382YC71"/>
<organism evidence="1">
    <name type="scientific">marine metagenome</name>
    <dbReference type="NCBI Taxonomy" id="408172"/>
    <lineage>
        <taxon>unclassified sequences</taxon>
        <taxon>metagenomes</taxon>
        <taxon>ecological metagenomes</taxon>
    </lineage>
</organism>
<sequence length="205" mass="23637">TVDIFDHKSKTTKAMETYKYQLKKEMNVSDSILNATEGGVNIPGAINISLKEAIIKHCHENKLPIVSDYLKKIKLPTKNKSLSASIRKQLDKFDKIKNAIKKIEDKYLINNKQSIDERKFVLEMESFYVDLLKDKTTTALMQGYDYIAFVEWNQKTKRINNAASKSSASDSIQKKNLRDRVFIVRLSKAIDFLTHGFRNLENQLC</sequence>
<feature type="non-terminal residue" evidence="1">
    <location>
        <position position="1"/>
    </location>
</feature>
<proteinExistence type="predicted"/>
<gene>
    <name evidence="1" type="ORF">METZ01_LOCUS433747</name>
</gene>
<reference evidence="1" key="1">
    <citation type="submission" date="2018-05" db="EMBL/GenBank/DDBJ databases">
        <authorList>
            <person name="Lanie J.A."/>
            <person name="Ng W.-L."/>
            <person name="Kazmierczak K.M."/>
            <person name="Andrzejewski T.M."/>
            <person name="Davidsen T.M."/>
            <person name="Wayne K.J."/>
            <person name="Tettelin H."/>
            <person name="Glass J.I."/>
            <person name="Rusch D."/>
            <person name="Podicherti R."/>
            <person name="Tsui H.-C.T."/>
            <person name="Winkler M.E."/>
        </authorList>
    </citation>
    <scope>NUCLEOTIDE SEQUENCE</scope>
</reference>
<dbReference type="EMBL" id="UINC01174663">
    <property type="protein sequence ID" value="SVD80893.1"/>
    <property type="molecule type" value="Genomic_DNA"/>
</dbReference>
<name>A0A382YC71_9ZZZZ</name>
<accession>A0A382YC71</accession>
<evidence type="ECO:0000313" key="1">
    <source>
        <dbReference type="EMBL" id="SVD80893.1"/>
    </source>
</evidence>
<protein>
    <submittedName>
        <fullName evidence="1">Uncharacterized protein</fullName>
    </submittedName>
</protein>